<evidence type="ECO:0000256" key="7">
    <source>
        <dbReference type="ARBA" id="ARBA00023170"/>
    </source>
</evidence>
<dbReference type="SUPFAM" id="SSF81321">
    <property type="entry name" value="Family A G protein-coupled receptor-like"/>
    <property type="match status" value="1"/>
</dbReference>
<evidence type="ECO:0000256" key="5">
    <source>
        <dbReference type="ARBA" id="ARBA00023040"/>
    </source>
</evidence>
<keyword evidence="3 9" id="KW-0812">Transmembrane</keyword>
<feature type="transmembrane region" description="Helical" evidence="10">
    <location>
        <begin position="21"/>
        <end position="45"/>
    </location>
</feature>
<reference evidence="12" key="1">
    <citation type="submission" date="2020-04" db="EMBL/GenBank/DDBJ databases">
        <authorList>
            <person name="Neveu A P."/>
        </authorList>
    </citation>
    <scope>NUCLEOTIDE SEQUENCE</scope>
    <source>
        <tissue evidence="12">Whole embryo</tissue>
    </source>
</reference>
<keyword evidence="7 9" id="KW-0675">Receptor</keyword>
<dbReference type="Gene3D" id="1.20.1070.10">
    <property type="entry name" value="Rhodopsin 7-helix transmembrane proteins"/>
    <property type="match status" value="1"/>
</dbReference>
<feature type="transmembrane region" description="Helical" evidence="10">
    <location>
        <begin position="57"/>
        <end position="78"/>
    </location>
</feature>
<dbReference type="EMBL" id="LR785573">
    <property type="protein sequence ID" value="CAB3250726.1"/>
    <property type="molecule type" value="mRNA"/>
</dbReference>
<comment type="similarity">
    <text evidence="9">Belongs to the G-protein coupled receptor 1 family.</text>
</comment>
<evidence type="ECO:0000313" key="12">
    <source>
        <dbReference type="EMBL" id="CAB3250726.1"/>
    </source>
</evidence>
<feature type="transmembrane region" description="Helical" evidence="10">
    <location>
        <begin position="140"/>
        <end position="160"/>
    </location>
</feature>
<feature type="transmembrane region" description="Helical" evidence="10">
    <location>
        <begin position="197"/>
        <end position="218"/>
    </location>
</feature>
<evidence type="ECO:0000259" key="11">
    <source>
        <dbReference type="PROSITE" id="PS50262"/>
    </source>
</evidence>
<feature type="domain" description="G-protein coupled receptors family 1 profile" evidence="11">
    <location>
        <begin position="37"/>
        <end position="324"/>
    </location>
</feature>
<feature type="transmembrane region" description="Helical" evidence="10">
    <location>
        <begin position="307"/>
        <end position="327"/>
    </location>
</feature>
<evidence type="ECO:0000256" key="9">
    <source>
        <dbReference type="RuleBase" id="RU000688"/>
    </source>
</evidence>
<feature type="transmembrane region" description="Helical" evidence="10">
    <location>
        <begin position="98"/>
        <end position="119"/>
    </location>
</feature>
<keyword evidence="5 9" id="KW-0297">G-protein coupled receptor</keyword>
<dbReference type="InterPro" id="IPR000276">
    <property type="entry name" value="GPCR_Rhodpsn"/>
</dbReference>
<dbReference type="PANTHER" id="PTHR24228:SF74">
    <property type="entry name" value="G-PROTEIN COUPLED RECEPTORS FAMILY 1 PROFILE DOMAIN-CONTAINING PROTEIN"/>
    <property type="match status" value="1"/>
</dbReference>
<dbReference type="AlphaFoldDB" id="A0A6F9DEV3"/>
<dbReference type="Pfam" id="PF00001">
    <property type="entry name" value="7tm_1"/>
    <property type="match status" value="1"/>
</dbReference>
<dbReference type="GO" id="GO:0005886">
    <property type="term" value="C:plasma membrane"/>
    <property type="evidence" value="ECO:0007669"/>
    <property type="project" value="UniProtKB-SubCell"/>
</dbReference>
<dbReference type="PANTHER" id="PTHR24228">
    <property type="entry name" value="B2 BRADYKININ RECEPTOR/ANGIOTENSIN II RECEPTOR"/>
    <property type="match status" value="1"/>
</dbReference>
<organism evidence="12">
    <name type="scientific">Phallusia mammillata</name>
    <dbReference type="NCBI Taxonomy" id="59560"/>
    <lineage>
        <taxon>Eukaryota</taxon>
        <taxon>Metazoa</taxon>
        <taxon>Chordata</taxon>
        <taxon>Tunicata</taxon>
        <taxon>Ascidiacea</taxon>
        <taxon>Phlebobranchia</taxon>
        <taxon>Ascidiidae</taxon>
        <taxon>Phallusia</taxon>
    </lineage>
</organism>
<evidence type="ECO:0000256" key="10">
    <source>
        <dbReference type="SAM" id="Phobius"/>
    </source>
</evidence>
<name>A0A6F9DEV3_9ASCI</name>
<dbReference type="InterPro" id="IPR017452">
    <property type="entry name" value="GPCR_Rhodpsn_7TM"/>
</dbReference>
<proteinExistence type="evidence at transcript level"/>
<comment type="subcellular location">
    <subcellularLocation>
        <location evidence="1">Cell membrane</location>
        <topology evidence="1">Multi-pass membrane protein</topology>
    </subcellularLocation>
</comment>
<evidence type="ECO:0000256" key="4">
    <source>
        <dbReference type="ARBA" id="ARBA00022989"/>
    </source>
</evidence>
<keyword evidence="8 9" id="KW-0807">Transducer</keyword>
<dbReference type="PROSITE" id="PS00237">
    <property type="entry name" value="G_PROTEIN_RECEP_F1_1"/>
    <property type="match status" value="1"/>
</dbReference>
<evidence type="ECO:0000256" key="2">
    <source>
        <dbReference type="ARBA" id="ARBA00022475"/>
    </source>
</evidence>
<dbReference type="PROSITE" id="PS50262">
    <property type="entry name" value="G_PROTEIN_RECEP_F1_2"/>
    <property type="match status" value="1"/>
</dbReference>
<protein>
    <submittedName>
        <fullName evidence="12">G-protein coupled receptor 84-like</fullName>
    </submittedName>
</protein>
<evidence type="ECO:0000256" key="3">
    <source>
        <dbReference type="ARBA" id="ARBA00022692"/>
    </source>
</evidence>
<accession>A0A6F9DEV3</accession>
<dbReference type="PRINTS" id="PR00237">
    <property type="entry name" value="GPCRRHODOPSN"/>
</dbReference>
<feature type="transmembrane region" description="Helical" evidence="10">
    <location>
        <begin position="271"/>
        <end position="295"/>
    </location>
</feature>
<gene>
    <name evidence="12" type="primary">Gpr84-001</name>
</gene>
<dbReference type="CDD" id="cd00637">
    <property type="entry name" value="7tm_classA_rhodopsin-like"/>
    <property type="match status" value="1"/>
</dbReference>
<evidence type="ECO:0000256" key="8">
    <source>
        <dbReference type="ARBA" id="ARBA00023224"/>
    </source>
</evidence>
<evidence type="ECO:0000256" key="1">
    <source>
        <dbReference type="ARBA" id="ARBA00004651"/>
    </source>
</evidence>
<sequence length="350" mass="39835">MDNLSHQAIANVSENVQNFRYLGIAIGITAIVLGSIGNFLTIVVFTRTSKLQVSFNAFVVSLSVVDFLTASCMLPFNVAGYVQMQWPIGGAENFTSSIQAFVYFCCGYTSITCLMVITFNRFISIRHPTRYKSLFTKPRMVVAVILSWLIVPAFLLPVLVGTTDEGERIIGWNSGQLLCTFIHVGGAWKSYMMVLRVLFQFIPIPLMISAYIAMFLTIRHSHKDRDTTSQQLPWEVDKETLMVQSTGMNRAEAQITREIYVNEKRTTERRLLLVSATLCIVFILLFLPSLVINLLPGRAKLDPRIHMAASNMTWFNSCVNPFIYVIVNPKFRVEYKLIVKFMWLKLTRRI</sequence>
<keyword evidence="2" id="KW-1003">Cell membrane</keyword>
<evidence type="ECO:0000256" key="6">
    <source>
        <dbReference type="ARBA" id="ARBA00023136"/>
    </source>
</evidence>
<keyword evidence="4 10" id="KW-1133">Transmembrane helix</keyword>
<keyword evidence="6 10" id="KW-0472">Membrane</keyword>
<dbReference type="GO" id="GO:0004930">
    <property type="term" value="F:G protein-coupled receptor activity"/>
    <property type="evidence" value="ECO:0007669"/>
    <property type="project" value="UniProtKB-KW"/>
</dbReference>